<dbReference type="PROSITE" id="PS51683">
    <property type="entry name" value="SAM_OMT_II"/>
    <property type="match status" value="1"/>
</dbReference>
<dbReference type="GO" id="GO:0032259">
    <property type="term" value="P:methylation"/>
    <property type="evidence" value="ECO:0007669"/>
    <property type="project" value="UniProtKB-KW"/>
</dbReference>
<gene>
    <name evidence="7" type="ORF">EV670_0881</name>
</gene>
<dbReference type="AlphaFoldDB" id="A0A4Q7W0Y0"/>
<dbReference type="Gene3D" id="1.10.287.1350">
    <property type="match status" value="1"/>
</dbReference>
<keyword evidence="2 7" id="KW-0808">Transferase</keyword>
<dbReference type="CDD" id="cd02440">
    <property type="entry name" value="AdoMet_MTases"/>
    <property type="match status" value="1"/>
</dbReference>
<protein>
    <submittedName>
        <fullName evidence="7">Hydroxyneurosporene-O-methyltransferase</fullName>
    </submittedName>
</protein>
<dbReference type="Gene3D" id="1.10.10.10">
    <property type="entry name" value="Winged helix-like DNA-binding domain superfamily/Winged helix DNA-binding domain"/>
    <property type="match status" value="1"/>
</dbReference>
<dbReference type="Proteomes" id="UP000293671">
    <property type="component" value="Unassembled WGS sequence"/>
</dbReference>
<dbReference type="InterPro" id="IPR016461">
    <property type="entry name" value="COMT-like"/>
</dbReference>
<evidence type="ECO:0000313" key="7">
    <source>
        <dbReference type="EMBL" id="RZU02851.1"/>
    </source>
</evidence>
<dbReference type="SUPFAM" id="SSF53335">
    <property type="entry name" value="S-adenosyl-L-methionine-dependent methyltransferases"/>
    <property type="match status" value="1"/>
</dbReference>
<dbReference type="Gene3D" id="3.40.50.150">
    <property type="entry name" value="Vaccinia Virus protein VP39"/>
    <property type="match status" value="1"/>
</dbReference>
<dbReference type="PIRSF" id="PIRSF005739">
    <property type="entry name" value="O-mtase"/>
    <property type="match status" value="1"/>
</dbReference>
<dbReference type="PANTHER" id="PTHR43712:SF2">
    <property type="entry name" value="O-METHYLTRANSFERASE CICE"/>
    <property type="match status" value="1"/>
</dbReference>
<feature type="domain" description="O-methyltransferase dimerisation" evidence="6">
    <location>
        <begin position="62"/>
        <end position="132"/>
    </location>
</feature>
<keyword evidence="8" id="KW-1185">Reference proteome</keyword>
<name>A0A4Q7W0Y0_9BURK</name>
<comment type="caution">
    <text evidence="7">The sequence shown here is derived from an EMBL/GenBank/DDBJ whole genome shotgun (WGS) entry which is preliminary data.</text>
</comment>
<keyword evidence="3" id="KW-0949">S-adenosyl-L-methionine</keyword>
<dbReference type="RefSeq" id="WP_130430573.1">
    <property type="nucleotide sequence ID" value="NZ_SHKP01000004.1"/>
</dbReference>
<dbReference type="GO" id="GO:0046983">
    <property type="term" value="F:protein dimerization activity"/>
    <property type="evidence" value="ECO:0007669"/>
    <property type="project" value="InterPro"/>
</dbReference>
<dbReference type="InterPro" id="IPR036390">
    <property type="entry name" value="WH_DNA-bd_sf"/>
</dbReference>
<dbReference type="SUPFAM" id="SSF46785">
    <property type="entry name" value="Winged helix' DNA-binding domain"/>
    <property type="match status" value="1"/>
</dbReference>
<dbReference type="PANTHER" id="PTHR43712">
    <property type="entry name" value="PUTATIVE (AFU_ORTHOLOGUE AFUA_4G14580)-RELATED"/>
    <property type="match status" value="1"/>
</dbReference>
<evidence type="ECO:0000256" key="2">
    <source>
        <dbReference type="ARBA" id="ARBA00022679"/>
    </source>
</evidence>
<sequence length="394" mass="42276">MKSPQLLHEPVTPADSSALSTWRDRWLLWRDRLVATPGFRRRAAAFVLTRPIARRRSRELFDLVAGFVYSQVLLACVRLRVFELLAEGPQQISTLAPRLGLAPDAALRLLEAAVSLRLVERRANDRFGLGPLGAPMVGNAGLAAMVEHHAALYADLRDPVALLRGETDGAALAAYWPYAGATLPAAVADERVAAYSALMSASQPLVAEQVLAAYDFGRHRCLLDVGGGEGAFIASVAAQAPRLRLMLFDLPAVAARARSALQRQGLQARVEVHGGDFLSDALPQGADLASLVRVIHDHDDARAMAILRAVHRALPVGGTLLLAEPMAGTVGAEPMGAAYFGFYLLAMGRGRPRSQGELRSMLHAAGFGAVRELPTAMPLQTRLLQARVNTASKM</sequence>
<dbReference type="Pfam" id="PF08100">
    <property type="entry name" value="Dimerisation"/>
    <property type="match status" value="1"/>
</dbReference>
<evidence type="ECO:0000256" key="4">
    <source>
        <dbReference type="PIRSR" id="PIRSR005739-1"/>
    </source>
</evidence>
<dbReference type="EMBL" id="SHKP01000004">
    <property type="protein sequence ID" value="RZU02851.1"/>
    <property type="molecule type" value="Genomic_DNA"/>
</dbReference>
<evidence type="ECO:0000256" key="1">
    <source>
        <dbReference type="ARBA" id="ARBA00022603"/>
    </source>
</evidence>
<dbReference type="GO" id="GO:0008171">
    <property type="term" value="F:O-methyltransferase activity"/>
    <property type="evidence" value="ECO:0007669"/>
    <property type="project" value="InterPro"/>
</dbReference>
<organism evidence="7 8">
    <name type="scientific">Rivibacter subsaxonicus</name>
    <dbReference type="NCBI Taxonomy" id="457575"/>
    <lineage>
        <taxon>Bacteria</taxon>
        <taxon>Pseudomonadati</taxon>
        <taxon>Pseudomonadota</taxon>
        <taxon>Betaproteobacteria</taxon>
        <taxon>Burkholderiales</taxon>
        <taxon>Rivibacter</taxon>
    </lineage>
</organism>
<dbReference type="InterPro" id="IPR029063">
    <property type="entry name" value="SAM-dependent_MTases_sf"/>
</dbReference>
<keyword evidence="1 7" id="KW-0489">Methyltransferase</keyword>
<dbReference type="InterPro" id="IPR012967">
    <property type="entry name" value="COMT_dimerisation"/>
</dbReference>
<evidence type="ECO:0000259" key="6">
    <source>
        <dbReference type="Pfam" id="PF08100"/>
    </source>
</evidence>
<evidence type="ECO:0000256" key="3">
    <source>
        <dbReference type="ARBA" id="ARBA00022691"/>
    </source>
</evidence>
<feature type="domain" description="O-methyltransferase C-terminal" evidence="5">
    <location>
        <begin position="154"/>
        <end position="367"/>
    </location>
</feature>
<dbReference type="Pfam" id="PF00891">
    <property type="entry name" value="Methyltransf_2"/>
    <property type="match status" value="1"/>
</dbReference>
<proteinExistence type="predicted"/>
<dbReference type="OrthoDB" id="9766840at2"/>
<evidence type="ECO:0000313" key="8">
    <source>
        <dbReference type="Proteomes" id="UP000293671"/>
    </source>
</evidence>
<dbReference type="InterPro" id="IPR036388">
    <property type="entry name" value="WH-like_DNA-bd_sf"/>
</dbReference>
<evidence type="ECO:0000259" key="5">
    <source>
        <dbReference type="Pfam" id="PF00891"/>
    </source>
</evidence>
<feature type="active site" description="Proton acceptor" evidence="4">
    <location>
        <position position="296"/>
    </location>
</feature>
<dbReference type="InterPro" id="IPR001077">
    <property type="entry name" value="COMT_C"/>
</dbReference>
<reference evidence="7 8" key="1">
    <citation type="submission" date="2019-02" db="EMBL/GenBank/DDBJ databases">
        <title>Genomic Encyclopedia of Type Strains, Phase IV (KMG-IV): sequencing the most valuable type-strain genomes for metagenomic binning, comparative biology and taxonomic classification.</title>
        <authorList>
            <person name="Goeker M."/>
        </authorList>
    </citation>
    <scope>NUCLEOTIDE SEQUENCE [LARGE SCALE GENOMIC DNA]</scope>
    <source>
        <strain evidence="7 8">DSM 19570</strain>
    </source>
</reference>
<accession>A0A4Q7W0Y0</accession>